<protein>
    <submittedName>
        <fullName evidence="5">Acyltransferase</fullName>
    </submittedName>
</protein>
<sequence>MPHNITPAPQRQGTSVSATGATAAAAQAPQRSGSFRRDLAGLRGVAVLLVAVYHIWIGRVSGGVDVFLLMSAFFLTGGWARSVDQGAPRTVAGSWLRRLQGLLPAAVLTLVVTVCVTLLLQPATRWAEFMTQAWASLGYTQNQHLAAASVDYYNADHSSASPLQHFWSLSVQGQVFVLWPLLLAGGALLARGLSALAARRGRGPIGFRAVMIVVFLLVGGASLAYSVQFTQSHQAQAYFSTQARLWEFALGSLLALSVDRIPALPRLLSRALGWLGMAALLSCGVLLNVEGQFPGYAALWPTLAAAAIIVAGTGERPLTRADVGWWLSRRPATWLGSISYPLYLWHWPVLVLSLYLLGQERPTFWQGALMLLGAMLLAWLTHRYVEAPATRWAAARRRSVTTARASRSADAHEPKESKEPRQHRVPRLPRLPRLLRLPRQTAALAGALPRVVGRYSGAFQRNARSAAVVLISLAAVLPLAVWQSALTSQERAAAVQPERDNPGAASLESDFVDESDPSSIALPLASQVKNDWATPGEACTGDWVPDNPANEFCLQGGNPEAKKTVVMVGDSHAQQWSPALDAAANHSDLRWVMVYRPGCRYGDLPNEAEHVDCQNHNAAAKDYVLDRAASIDAVLVVGTRTTEPATAGEVAPQEVVVDGLRAALAPWAKAGLPIVAIRDTPRQAFDVADCQATLTTSVQDCEGRLEDLVAPSNPALELSSGPDRIPGVRTMDLNDVVCPQGTCPPVIGNVNVWIDNSHLTAKFSSTTGAAFDRRMKTALGW</sequence>
<evidence type="ECO:0000313" key="6">
    <source>
        <dbReference type="Proteomes" id="UP000273119"/>
    </source>
</evidence>
<proteinExistence type="predicted"/>
<accession>A0A496PLY3</accession>
<feature type="transmembrane region" description="Helical" evidence="2">
    <location>
        <begin position="363"/>
        <end position="381"/>
    </location>
</feature>
<feature type="transmembrane region" description="Helical" evidence="2">
    <location>
        <begin position="40"/>
        <end position="57"/>
    </location>
</feature>
<dbReference type="PANTHER" id="PTHR23028">
    <property type="entry name" value="ACETYLTRANSFERASE"/>
    <property type="match status" value="1"/>
</dbReference>
<feature type="transmembrane region" description="Helical" evidence="2">
    <location>
        <begin position="268"/>
        <end position="287"/>
    </location>
</feature>
<dbReference type="AlphaFoldDB" id="A0A496PLY3"/>
<keyword evidence="2" id="KW-0472">Membrane</keyword>
<feature type="compositionally biased region" description="Basic and acidic residues" evidence="1">
    <location>
        <begin position="407"/>
        <end position="422"/>
    </location>
</feature>
<reference evidence="5 6" key="1">
    <citation type="submission" date="2018-07" db="EMBL/GenBank/DDBJ databases">
        <title>Arthrobacter sp. nov., isolated from raw cow's milk with high bacterial count.</title>
        <authorList>
            <person name="Hahne J."/>
            <person name="Isele D."/>
            <person name="Lipski A."/>
        </authorList>
    </citation>
    <scope>NUCLEOTIDE SEQUENCE [LARGE SCALE GENOMIC DNA]</scope>
    <source>
        <strain evidence="5 6">JZ R-183</strain>
    </source>
</reference>
<feature type="domain" description="SGNH" evidence="4">
    <location>
        <begin position="549"/>
        <end position="772"/>
    </location>
</feature>
<dbReference type="EMBL" id="QQXL01000001">
    <property type="protein sequence ID" value="RKW71513.1"/>
    <property type="molecule type" value="Genomic_DNA"/>
</dbReference>
<dbReference type="GO" id="GO:0016020">
    <property type="term" value="C:membrane"/>
    <property type="evidence" value="ECO:0007669"/>
    <property type="project" value="TreeGrafter"/>
</dbReference>
<feature type="compositionally biased region" description="Low complexity" evidence="1">
    <location>
        <begin position="12"/>
        <end position="25"/>
    </location>
</feature>
<dbReference type="Pfam" id="PF01757">
    <property type="entry name" value="Acyl_transf_3"/>
    <property type="match status" value="1"/>
</dbReference>
<dbReference type="PANTHER" id="PTHR23028:SF53">
    <property type="entry name" value="ACYL_TRANSF_3 DOMAIN-CONTAINING PROTEIN"/>
    <property type="match status" value="1"/>
</dbReference>
<feature type="region of interest" description="Disordered" evidence="1">
    <location>
        <begin position="403"/>
        <end position="425"/>
    </location>
</feature>
<feature type="transmembrane region" description="Helical" evidence="2">
    <location>
        <begin position="293"/>
        <end position="313"/>
    </location>
</feature>
<dbReference type="Proteomes" id="UP000273119">
    <property type="component" value="Unassembled WGS sequence"/>
</dbReference>
<dbReference type="Pfam" id="PF19040">
    <property type="entry name" value="SGNH"/>
    <property type="match status" value="1"/>
</dbReference>
<name>A0A496PLY3_9MICC</name>
<feature type="region of interest" description="Disordered" evidence="1">
    <location>
        <begin position="1"/>
        <end position="25"/>
    </location>
</feature>
<evidence type="ECO:0000259" key="3">
    <source>
        <dbReference type="Pfam" id="PF01757"/>
    </source>
</evidence>
<gene>
    <name evidence="5" type="ORF">DWQ67_01310</name>
</gene>
<feature type="transmembrane region" description="Helical" evidence="2">
    <location>
        <begin position="176"/>
        <end position="198"/>
    </location>
</feature>
<evidence type="ECO:0000313" key="5">
    <source>
        <dbReference type="EMBL" id="RKW71513.1"/>
    </source>
</evidence>
<feature type="region of interest" description="Disordered" evidence="1">
    <location>
        <begin position="493"/>
        <end position="513"/>
    </location>
</feature>
<organism evidence="5 6">
    <name type="scientific">Galactobacter caseinivorans</name>
    <dbReference type="NCBI Taxonomy" id="2676123"/>
    <lineage>
        <taxon>Bacteria</taxon>
        <taxon>Bacillati</taxon>
        <taxon>Actinomycetota</taxon>
        <taxon>Actinomycetes</taxon>
        <taxon>Micrococcales</taxon>
        <taxon>Micrococcaceae</taxon>
        <taxon>Galactobacter</taxon>
    </lineage>
</organism>
<feature type="transmembrane region" description="Helical" evidence="2">
    <location>
        <begin position="63"/>
        <end position="80"/>
    </location>
</feature>
<evidence type="ECO:0000259" key="4">
    <source>
        <dbReference type="Pfam" id="PF19040"/>
    </source>
</evidence>
<keyword evidence="5" id="KW-0012">Acyltransferase</keyword>
<evidence type="ECO:0000256" key="1">
    <source>
        <dbReference type="SAM" id="MobiDB-lite"/>
    </source>
</evidence>
<keyword evidence="2" id="KW-0812">Transmembrane</keyword>
<dbReference type="InterPro" id="IPR002656">
    <property type="entry name" value="Acyl_transf_3_dom"/>
</dbReference>
<dbReference type="GO" id="GO:0016747">
    <property type="term" value="F:acyltransferase activity, transferring groups other than amino-acyl groups"/>
    <property type="evidence" value="ECO:0007669"/>
    <property type="project" value="InterPro"/>
</dbReference>
<feature type="domain" description="Acyltransferase 3" evidence="3">
    <location>
        <begin position="39"/>
        <end position="382"/>
    </location>
</feature>
<dbReference type="GO" id="GO:0009103">
    <property type="term" value="P:lipopolysaccharide biosynthetic process"/>
    <property type="evidence" value="ECO:0007669"/>
    <property type="project" value="TreeGrafter"/>
</dbReference>
<keyword evidence="5" id="KW-0808">Transferase</keyword>
<keyword evidence="2" id="KW-1133">Transmembrane helix</keyword>
<dbReference type="InterPro" id="IPR043968">
    <property type="entry name" value="SGNH"/>
</dbReference>
<evidence type="ECO:0000256" key="2">
    <source>
        <dbReference type="SAM" id="Phobius"/>
    </source>
</evidence>
<feature type="transmembrane region" description="Helical" evidence="2">
    <location>
        <begin position="101"/>
        <end position="120"/>
    </location>
</feature>
<feature type="transmembrane region" description="Helical" evidence="2">
    <location>
        <begin position="205"/>
        <end position="225"/>
    </location>
</feature>
<feature type="transmembrane region" description="Helical" evidence="2">
    <location>
        <begin position="334"/>
        <end position="357"/>
    </location>
</feature>
<dbReference type="InterPro" id="IPR050879">
    <property type="entry name" value="Acyltransferase_3"/>
</dbReference>
<dbReference type="RefSeq" id="WP_121483776.1">
    <property type="nucleotide sequence ID" value="NZ_QQXL01000001.1"/>
</dbReference>
<keyword evidence="6" id="KW-1185">Reference proteome</keyword>
<comment type="caution">
    <text evidence="5">The sequence shown here is derived from an EMBL/GenBank/DDBJ whole genome shotgun (WGS) entry which is preliminary data.</text>
</comment>